<comment type="similarity">
    <text evidence="1">Belongs to the HipA Ser/Thr kinase family.</text>
</comment>
<dbReference type="Pfam" id="PF13657">
    <property type="entry name" value="Couple_hipA"/>
    <property type="match status" value="1"/>
</dbReference>
<evidence type="ECO:0000256" key="1">
    <source>
        <dbReference type="ARBA" id="ARBA00010164"/>
    </source>
</evidence>
<feature type="domain" description="HipA N-terminal subdomain 1" evidence="5">
    <location>
        <begin position="5"/>
        <end position="103"/>
    </location>
</feature>
<keyword evidence="3" id="KW-0418">Kinase</keyword>
<evidence type="ECO:0000256" key="3">
    <source>
        <dbReference type="ARBA" id="ARBA00022777"/>
    </source>
</evidence>
<dbReference type="EMBL" id="NJGU01000004">
    <property type="protein sequence ID" value="OWY30071.1"/>
    <property type="molecule type" value="Genomic_DNA"/>
</dbReference>
<dbReference type="NCBIfam" id="TIGR03071">
    <property type="entry name" value="couple_hipA"/>
    <property type="match status" value="1"/>
</dbReference>
<dbReference type="PANTHER" id="PTHR37419">
    <property type="entry name" value="SERINE/THREONINE-PROTEIN KINASE TOXIN HIPA"/>
    <property type="match status" value="1"/>
</dbReference>
<reference evidence="6 7" key="1">
    <citation type="submission" date="2017-06" db="EMBL/GenBank/DDBJ databases">
        <title>Herbaspirillum phytohormonus sp. nov., isolated from the root nodule of Robinia pseudoacacia in lead-zinc mine.</title>
        <authorList>
            <person name="Fan M."/>
            <person name="Lin Y."/>
        </authorList>
    </citation>
    <scope>NUCLEOTIDE SEQUENCE [LARGE SCALE GENOMIC DNA]</scope>
    <source>
        <strain evidence="6 7">HZ10</strain>
    </source>
</reference>
<organism evidence="6 7">
    <name type="scientific">Herbaspirillum robiniae</name>
    <dbReference type="NCBI Taxonomy" id="2014887"/>
    <lineage>
        <taxon>Bacteria</taxon>
        <taxon>Pseudomonadati</taxon>
        <taxon>Pseudomonadota</taxon>
        <taxon>Betaproteobacteria</taxon>
        <taxon>Burkholderiales</taxon>
        <taxon>Oxalobacteraceae</taxon>
        <taxon>Herbaspirillum</taxon>
    </lineage>
</organism>
<gene>
    <name evidence="6" type="ORF">CEJ42_09280</name>
</gene>
<dbReference type="AlphaFoldDB" id="A0A2D0B7G3"/>
<protein>
    <submittedName>
        <fullName evidence="6">Toxin HipA</fullName>
    </submittedName>
</protein>
<keyword evidence="2" id="KW-0808">Transferase</keyword>
<comment type="caution">
    <text evidence="6">The sequence shown here is derived from an EMBL/GenBank/DDBJ whole genome shotgun (WGS) entry which is preliminary data.</text>
</comment>
<name>A0A2D0B7G3_9BURK</name>
<dbReference type="Pfam" id="PF07804">
    <property type="entry name" value="HipA_C"/>
    <property type="match status" value="1"/>
</dbReference>
<dbReference type="InterPro" id="IPR012893">
    <property type="entry name" value="HipA-like_C"/>
</dbReference>
<proteinExistence type="inferred from homology"/>
<dbReference type="InterPro" id="IPR017508">
    <property type="entry name" value="HipA_N1"/>
</dbReference>
<sequence>MKSLRTWMNGEFVGTWSVDRQTHSFRYSDSWVDSPHFRPLSLSLPLTSSLEVRGNTVRNYFDNLLPDEMAVRHRLARQFATTSSDAFDLLRAIGRDCIGAVQLLPEDLEPEGWKNIFCTPLSDENVLPLPTEDLRISIAGAQEKTALTRHNGKWCRPHGATPTTHIIKLPLGLIGGAMRRVDAGDSVHNEWLCSRILAALGLPAAEASIERFGPHTVLAVERFDRAWMDGGRWIARLPQEDFCQALGLAPSMKYESHGGPGLEHCLALLNGSGDRGDKAYFLLAQLAFCLLAATDGHAKNFSLHLHAGGRYEMTPLYDVISMWPYFGNGANQFRARQAGPAMTIRSKNPHRHFHTIEARHWRQLAMKHGGQATWQAMLALAQRAPTALDQVQAQLPADFPARTWERIADGVRAESRRFLSEASTPPSA</sequence>
<evidence type="ECO:0000256" key="2">
    <source>
        <dbReference type="ARBA" id="ARBA00022679"/>
    </source>
</evidence>
<evidence type="ECO:0000313" key="6">
    <source>
        <dbReference type="EMBL" id="OWY30071.1"/>
    </source>
</evidence>
<dbReference type="InterPro" id="IPR052028">
    <property type="entry name" value="HipA_Ser/Thr_kinase"/>
</dbReference>
<accession>A0A2D0B7G3</accession>
<evidence type="ECO:0000259" key="4">
    <source>
        <dbReference type="Pfam" id="PF07804"/>
    </source>
</evidence>
<evidence type="ECO:0000259" key="5">
    <source>
        <dbReference type="Pfam" id="PF13657"/>
    </source>
</evidence>
<dbReference type="PANTHER" id="PTHR37419:SF1">
    <property type="entry name" value="SERINE_THREONINE-PROTEIN KINASE TOXIN HIPA"/>
    <property type="match status" value="1"/>
</dbReference>
<evidence type="ECO:0000313" key="7">
    <source>
        <dbReference type="Proteomes" id="UP000197596"/>
    </source>
</evidence>
<feature type="domain" description="HipA-like C-terminal" evidence="4">
    <location>
        <begin position="136"/>
        <end position="387"/>
    </location>
</feature>
<dbReference type="GO" id="GO:0004674">
    <property type="term" value="F:protein serine/threonine kinase activity"/>
    <property type="evidence" value="ECO:0007669"/>
    <property type="project" value="TreeGrafter"/>
</dbReference>
<dbReference type="GO" id="GO:0005829">
    <property type="term" value="C:cytosol"/>
    <property type="evidence" value="ECO:0007669"/>
    <property type="project" value="TreeGrafter"/>
</dbReference>
<dbReference type="Proteomes" id="UP000197596">
    <property type="component" value="Unassembled WGS sequence"/>
</dbReference>